<dbReference type="RefSeq" id="WP_249322979.1">
    <property type="nucleotide sequence ID" value="NZ_JACRTK010000001.1"/>
</dbReference>
<dbReference type="Pfam" id="PF04294">
    <property type="entry name" value="VanW"/>
    <property type="match status" value="1"/>
</dbReference>
<keyword evidence="2" id="KW-1185">Reference proteome</keyword>
<sequence length="274" mass="32379">MTRKRITEIFPFLLPLRQWQRKLFFYTKMYFDGNKYTKEKSKDLLPHKVYEVDSLMINKNSGFHIKYQLNKVHNLKLAASTIDGLVIKPNETFSFWQLVRYGDKYEPYKDGLDLVNGQIKGSYGGGLCQLSNMLFWMFLHTPLTIIERHSHTIQNIPPATDDLLVGVDATISEGWKDLKIKNETQYTFQIVITFDDEYIYGSILSDGEARFTYEIFNKDIRYFKDKGRIIQESSVYCNRTHNITQEKREIFLYKNRCEIGYELPENIRIVEKGE</sequence>
<dbReference type="AlphaFoldDB" id="A0A926F1G4"/>
<dbReference type="PANTHER" id="PTHR35788:SF1">
    <property type="entry name" value="EXPORTED PROTEIN"/>
    <property type="match status" value="1"/>
</dbReference>
<evidence type="ECO:0000313" key="2">
    <source>
        <dbReference type="Proteomes" id="UP000601522"/>
    </source>
</evidence>
<dbReference type="NCBIfam" id="NF033128">
    <property type="entry name" value="vanW-gen"/>
    <property type="match status" value="1"/>
</dbReference>
<dbReference type="EMBL" id="JACRTK010000001">
    <property type="protein sequence ID" value="MBC8590154.1"/>
    <property type="molecule type" value="Genomic_DNA"/>
</dbReference>
<proteinExistence type="predicted"/>
<name>A0A926F1G4_9FIRM</name>
<reference evidence="1 2" key="1">
    <citation type="submission" date="2020-08" db="EMBL/GenBank/DDBJ databases">
        <title>Genome public.</title>
        <authorList>
            <person name="Liu C."/>
            <person name="Sun Q."/>
        </authorList>
    </citation>
    <scope>NUCLEOTIDE SEQUENCE [LARGE SCALE GENOMIC DNA]</scope>
    <source>
        <strain evidence="1 2">NSJ-26</strain>
    </source>
</reference>
<evidence type="ECO:0000313" key="1">
    <source>
        <dbReference type="EMBL" id="MBC8590154.1"/>
    </source>
</evidence>
<dbReference type="InterPro" id="IPR007391">
    <property type="entry name" value="Vancomycin_resist_VanW"/>
</dbReference>
<protein>
    <submittedName>
        <fullName evidence="1">Glycopeptide resistance accessory protein VanW</fullName>
    </submittedName>
</protein>
<dbReference type="Proteomes" id="UP000601522">
    <property type="component" value="Unassembled WGS sequence"/>
</dbReference>
<gene>
    <name evidence="1" type="primary">vanW</name>
    <name evidence="1" type="ORF">H8689_03240</name>
</gene>
<dbReference type="InterPro" id="IPR052913">
    <property type="entry name" value="Glycopeptide_resist_protein"/>
</dbReference>
<accession>A0A926F1G4</accession>
<organism evidence="1 2">
    <name type="scientific">Wansuia hejianensis</name>
    <dbReference type="NCBI Taxonomy" id="2763667"/>
    <lineage>
        <taxon>Bacteria</taxon>
        <taxon>Bacillati</taxon>
        <taxon>Bacillota</taxon>
        <taxon>Clostridia</taxon>
        <taxon>Lachnospirales</taxon>
        <taxon>Lachnospiraceae</taxon>
        <taxon>Wansuia</taxon>
    </lineage>
</organism>
<comment type="caution">
    <text evidence="1">The sequence shown here is derived from an EMBL/GenBank/DDBJ whole genome shotgun (WGS) entry which is preliminary data.</text>
</comment>
<dbReference type="PANTHER" id="PTHR35788">
    <property type="entry name" value="EXPORTED PROTEIN-RELATED"/>
    <property type="match status" value="1"/>
</dbReference>